<feature type="domain" description="Methyltransferase" evidence="3">
    <location>
        <begin position="79"/>
        <end position="168"/>
    </location>
</feature>
<evidence type="ECO:0000256" key="2">
    <source>
        <dbReference type="SAM" id="Phobius"/>
    </source>
</evidence>
<dbReference type="PANTHER" id="PTHR43861">
    <property type="entry name" value="TRANS-ACONITATE 2-METHYLTRANSFERASE-RELATED"/>
    <property type="match status" value="1"/>
</dbReference>
<dbReference type="Pfam" id="PF13649">
    <property type="entry name" value="Methyltransf_25"/>
    <property type="match status" value="1"/>
</dbReference>
<sequence>MIEYLILISILIIMYYVSLWDRGREGFSGKTETITDFYDSVYAEVYNALWHSSKTVNEFEQVTIQEALLAGKQKGSLKILDIACGTGFHACLFKKLGVDYTGLDSSEAMLSQARKACPNQKFQKGDATVATTYGQKSFSGALLLGFAIYELNPKIILDNAFAWIEPGGSMLVHVVDPDKFDPLLDLASPFAAFSLQKYSYERQTKSEIYFDDFKYTGEFHKKLNEPDATFSEMFTFFNPADVKYREQVHKWNMPSLESMIEIIKSAGFRVSEKIDLVSVGKEYQYLFLLTK</sequence>
<dbReference type="SUPFAM" id="SSF53335">
    <property type="entry name" value="S-adenosyl-L-methionine-dependent methyltransferases"/>
    <property type="match status" value="1"/>
</dbReference>
<dbReference type="AlphaFoldDB" id="A0A6C0HEX8"/>
<evidence type="ECO:0000259" key="3">
    <source>
        <dbReference type="Pfam" id="PF13649"/>
    </source>
</evidence>
<keyword evidence="2" id="KW-1133">Transmembrane helix</keyword>
<dbReference type="GO" id="GO:0016740">
    <property type="term" value="F:transferase activity"/>
    <property type="evidence" value="ECO:0007669"/>
    <property type="project" value="UniProtKB-KW"/>
</dbReference>
<organism evidence="4">
    <name type="scientific">viral metagenome</name>
    <dbReference type="NCBI Taxonomy" id="1070528"/>
    <lineage>
        <taxon>unclassified sequences</taxon>
        <taxon>metagenomes</taxon>
        <taxon>organismal metagenomes</taxon>
    </lineage>
</organism>
<dbReference type="InterPro" id="IPR041698">
    <property type="entry name" value="Methyltransf_25"/>
</dbReference>
<feature type="transmembrane region" description="Helical" evidence="2">
    <location>
        <begin position="6"/>
        <end position="23"/>
    </location>
</feature>
<keyword evidence="2" id="KW-0812">Transmembrane</keyword>
<keyword evidence="2" id="KW-0472">Membrane</keyword>
<dbReference type="EMBL" id="MN739946">
    <property type="protein sequence ID" value="QHT79152.1"/>
    <property type="molecule type" value="Genomic_DNA"/>
</dbReference>
<accession>A0A6C0HEX8</accession>
<dbReference type="InterPro" id="IPR029063">
    <property type="entry name" value="SAM-dependent_MTases_sf"/>
</dbReference>
<evidence type="ECO:0000256" key="1">
    <source>
        <dbReference type="ARBA" id="ARBA00022679"/>
    </source>
</evidence>
<name>A0A6C0HEX8_9ZZZZ</name>
<protein>
    <recommendedName>
        <fullName evidence="3">Methyltransferase domain-containing protein</fullName>
    </recommendedName>
</protein>
<evidence type="ECO:0000313" key="4">
    <source>
        <dbReference type="EMBL" id="QHT79152.1"/>
    </source>
</evidence>
<proteinExistence type="predicted"/>
<dbReference type="CDD" id="cd02440">
    <property type="entry name" value="AdoMet_MTases"/>
    <property type="match status" value="1"/>
</dbReference>
<reference evidence="4" key="1">
    <citation type="journal article" date="2020" name="Nature">
        <title>Giant virus diversity and host interactions through global metagenomics.</title>
        <authorList>
            <person name="Schulz F."/>
            <person name="Roux S."/>
            <person name="Paez-Espino D."/>
            <person name="Jungbluth S."/>
            <person name="Walsh D.A."/>
            <person name="Denef V.J."/>
            <person name="McMahon K.D."/>
            <person name="Konstantinidis K.T."/>
            <person name="Eloe-Fadrosh E.A."/>
            <person name="Kyrpides N.C."/>
            <person name="Woyke T."/>
        </authorList>
    </citation>
    <scope>NUCLEOTIDE SEQUENCE</scope>
    <source>
        <strain evidence="4">GVMAG-M-3300023179-99</strain>
    </source>
</reference>
<keyword evidence="1" id="KW-0808">Transferase</keyword>
<dbReference type="Gene3D" id="3.40.50.150">
    <property type="entry name" value="Vaccinia Virus protein VP39"/>
    <property type="match status" value="1"/>
</dbReference>